<feature type="compositionally biased region" description="Basic and acidic residues" evidence="14">
    <location>
        <begin position="180"/>
        <end position="201"/>
    </location>
</feature>
<keyword evidence="5" id="KW-0255">Endonuclease</keyword>
<evidence type="ECO:0000256" key="12">
    <source>
        <dbReference type="ARBA" id="ARBA00023254"/>
    </source>
</evidence>
<dbReference type="GO" id="GO:0000712">
    <property type="term" value="P:resolution of meiotic recombination intermediates"/>
    <property type="evidence" value="ECO:0007669"/>
    <property type="project" value="TreeGrafter"/>
</dbReference>
<keyword evidence="10" id="KW-0234">DNA repair</keyword>
<dbReference type="GO" id="GO:0031297">
    <property type="term" value="P:replication fork processing"/>
    <property type="evidence" value="ECO:0007669"/>
    <property type="project" value="TreeGrafter"/>
</dbReference>
<dbReference type="GO" id="GO:0006302">
    <property type="term" value="P:double-strand break repair"/>
    <property type="evidence" value="ECO:0007669"/>
    <property type="project" value="TreeGrafter"/>
</dbReference>
<keyword evidence="9" id="KW-0233">DNA recombination</keyword>
<evidence type="ECO:0000256" key="3">
    <source>
        <dbReference type="ARBA" id="ARBA00022722"/>
    </source>
</evidence>
<evidence type="ECO:0000256" key="1">
    <source>
        <dbReference type="ARBA" id="ARBA00001946"/>
    </source>
</evidence>
<dbReference type="GO" id="GO:0005634">
    <property type="term" value="C:nucleus"/>
    <property type="evidence" value="ECO:0007669"/>
    <property type="project" value="UniProtKB-SubCell"/>
</dbReference>
<reference evidence="16" key="1">
    <citation type="submission" date="2017-02" db="UniProtKB">
        <authorList>
            <consortium name="WormBaseParasite"/>
        </authorList>
    </citation>
    <scope>IDENTIFICATION</scope>
</reference>
<evidence type="ECO:0000256" key="13">
    <source>
        <dbReference type="SAM" id="Coils"/>
    </source>
</evidence>
<keyword evidence="12" id="KW-0469">Meiosis</keyword>
<evidence type="ECO:0000256" key="8">
    <source>
        <dbReference type="ARBA" id="ARBA00022842"/>
    </source>
</evidence>
<dbReference type="PANTHER" id="PTHR21077:SF5">
    <property type="entry name" value="CROSSOVER JUNCTION ENDONUCLEASE MMS4"/>
    <property type="match status" value="1"/>
</dbReference>
<evidence type="ECO:0000313" key="15">
    <source>
        <dbReference type="Proteomes" id="UP000050640"/>
    </source>
</evidence>
<dbReference type="Proteomes" id="UP000050640">
    <property type="component" value="Unplaced"/>
</dbReference>
<keyword evidence="15" id="KW-1185">Reference proteome</keyword>
<keyword evidence="8" id="KW-0460">Magnesium</keyword>
<keyword evidence="4" id="KW-0479">Metal-binding</keyword>
<dbReference type="GO" id="GO:0031573">
    <property type="term" value="P:mitotic intra-S DNA damage checkpoint signaling"/>
    <property type="evidence" value="ECO:0007669"/>
    <property type="project" value="TreeGrafter"/>
</dbReference>
<evidence type="ECO:0000256" key="10">
    <source>
        <dbReference type="ARBA" id="ARBA00023204"/>
    </source>
</evidence>
<evidence type="ECO:0000256" key="9">
    <source>
        <dbReference type="ARBA" id="ARBA00023172"/>
    </source>
</evidence>
<accession>A0A0R3RSK5</accession>
<dbReference type="InterPro" id="IPR042530">
    <property type="entry name" value="EME1/EME2_C"/>
</dbReference>
<dbReference type="GO" id="GO:0008821">
    <property type="term" value="F:crossover junction DNA endonuclease activity"/>
    <property type="evidence" value="ECO:0007669"/>
    <property type="project" value="TreeGrafter"/>
</dbReference>
<dbReference type="AlphaFoldDB" id="A0A0R3RSK5"/>
<evidence type="ECO:0000256" key="14">
    <source>
        <dbReference type="SAM" id="MobiDB-lite"/>
    </source>
</evidence>
<keyword evidence="11" id="KW-0539">Nucleus</keyword>
<feature type="coiled-coil region" evidence="13">
    <location>
        <begin position="201"/>
        <end position="228"/>
    </location>
</feature>
<comment type="subcellular location">
    <subcellularLocation>
        <location evidence="2">Nucleus</location>
    </subcellularLocation>
</comment>
<evidence type="ECO:0000256" key="5">
    <source>
        <dbReference type="ARBA" id="ARBA00022759"/>
    </source>
</evidence>
<sequence length="502" mass="57415">MDESVIMLSDDEDGIEFEGQTTCSNAQKNVLQLGGLHLCFPLSDKEKEIPKCGIQDEEEIKAESVSSSSRIHDDDIHNQRLLELNDAAFLDLASSDDRSNDSHDLRCRLNEIPEYEGFANWYGHESFSQPVQSSPVFKEIQPTANELVISSTSQDKRASICIVRSVSEGACMDKKRRKRTKDEINAEQAAKQEGRERKKQERIAKKKQIELEKQLTKFEREVSAAKKSKCEQNLFCIINLDLIAAINNLDELIKKVFTDRGIHDQLLFGGTGMTICWKRRVLKGEVENNEFIRGEKLMYEQFCILSMNAQRYGQFKSAEEIAEFIEESLKKYPFPSPQLTLVVHGLLKLRKQKVADFVLEIFERFRVQTRFVVTAEEYAMLIAQMHRSIARNGSRLEEKILPIVNIEKGITEGDDLAIISDWWMKMLSQMHRMGTDAQRAIKNSFPNPHTLSKSLRTMPMKEGMKLLADTKMDHGKRIGPVLARKIYLMLTSVSGSEIIDED</sequence>
<keyword evidence="7" id="KW-0378">Hydrolase</keyword>
<comment type="cofactor">
    <cofactor evidence="1">
        <name>Mg(2+)</name>
        <dbReference type="ChEBI" id="CHEBI:18420"/>
    </cofactor>
</comment>
<keyword evidence="13" id="KW-0175">Coiled coil</keyword>
<dbReference type="PANTHER" id="PTHR21077">
    <property type="entry name" value="EME1 PROTEIN"/>
    <property type="match status" value="1"/>
</dbReference>
<evidence type="ECO:0000313" key="16">
    <source>
        <dbReference type="WBParaSite" id="EEL_0000483101-mRNA-1"/>
    </source>
</evidence>
<keyword evidence="6" id="KW-0227">DNA damage</keyword>
<dbReference type="Gene3D" id="1.10.150.670">
    <property type="entry name" value="Crossover junction endonuclease EME1, DNA-binding domain"/>
    <property type="match status" value="1"/>
</dbReference>
<protein>
    <submittedName>
        <fullName evidence="16">Crossover junction endonuclease MUS81</fullName>
    </submittedName>
</protein>
<evidence type="ECO:0000256" key="2">
    <source>
        <dbReference type="ARBA" id="ARBA00004123"/>
    </source>
</evidence>
<evidence type="ECO:0000256" key="7">
    <source>
        <dbReference type="ARBA" id="ARBA00022801"/>
    </source>
</evidence>
<dbReference type="WBParaSite" id="EEL_0000483101-mRNA-1">
    <property type="protein sequence ID" value="EEL_0000483101-mRNA-1"/>
    <property type="gene ID" value="EEL_0000483101"/>
</dbReference>
<name>A0A0R3RSK5_9BILA</name>
<proteinExistence type="predicted"/>
<evidence type="ECO:0000256" key="6">
    <source>
        <dbReference type="ARBA" id="ARBA00022763"/>
    </source>
</evidence>
<keyword evidence="3" id="KW-0540">Nuclease</keyword>
<dbReference type="GO" id="GO:0048476">
    <property type="term" value="C:Holliday junction resolvase complex"/>
    <property type="evidence" value="ECO:0007669"/>
    <property type="project" value="InterPro"/>
</dbReference>
<dbReference type="InterPro" id="IPR033310">
    <property type="entry name" value="Mms4/EME1/EME2"/>
</dbReference>
<evidence type="ECO:0000256" key="4">
    <source>
        <dbReference type="ARBA" id="ARBA00022723"/>
    </source>
</evidence>
<organism evidence="15 16">
    <name type="scientific">Elaeophora elaphi</name>
    <dbReference type="NCBI Taxonomy" id="1147741"/>
    <lineage>
        <taxon>Eukaryota</taxon>
        <taxon>Metazoa</taxon>
        <taxon>Ecdysozoa</taxon>
        <taxon>Nematoda</taxon>
        <taxon>Chromadorea</taxon>
        <taxon>Rhabditida</taxon>
        <taxon>Spirurina</taxon>
        <taxon>Spiruromorpha</taxon>
        <taxon>Filarioidea</taxon>
        <taxon>Onchocercidae</taxon>
        <taxon>Elaeophora</taxon>
    </lineage>
</organism>
<dbReference type="Pfam" id="PF21292">
    <property type="entry name" value="EME1-MUS81_C"/>
    <property type="match status" value="1"/>
</dbReference>
<evidence type="ECO:0000256" key="11">
    <source>
        <dbReference type="ARBA" id="ARBA00023242"/>
    </source>
</evidence>
<feature type="region of interest" description="Disordered" evidence="14">
    <location>
        <begin position="177"/>
        <end position="201"/>
    </location>
</feature>
<dbReference type="GO" id="GO:0046872">
    <property type="term" value="F:metal ion binding"/>
    <property type="evidence" value="ECO:0007669"/>
    <property type="project" value="UniProtKB-KW"/>
</dbReference>